<comment type="caution">
    <text evidence="1">The sequence shown here is derived from an EMBL/GenBank/DDBJ whole genome shotgun (WGS) entry which is preliminary data.</text>
</comment>
<reference evidence="1 2" key="1">
    <citation type="submission" date="2019-06" db="EMBL/GenBank/DDBJ databases">
        <title>A chromosome-scale genome assembly of the European perch, Perca fluviatilis.</title>
        <authorList>
            <person name="Roques C."/>
            <person name="Zahm M."/>
            <person name="Cabau C."/>
            <person name="Klopp C."/>
            <person name="Bouchez O."/>
            <person name="Donnadieu C."/>
            <person name="Kuhl H."/>
            <person name="Gislard M."/>
            <person name="Guendouz S."/>
            <person name="Journot L."/>
            <person name="Haffray P."/>
            <person name="Bestin A."/>
            <person name="Morvezen R."/>
            <person name="Feron R."/>
            <person name="Wen M."/>
            <person name="Jouanno E."/>
            <person name="Herpin A."/>
            <person name="Schartl M."/>
            <person name="Postlethwait J."/>
            <person name="Schaerlinger B."/>
            <person name="Chardard D."/>
            <person name="Lecocq T."/>
            <person name="Poncet C."/>
            <person name="Jaffrelo L."/>
            <person name="Lampietro C."/>
            <person name="Guiguen Y."/>
        </authorList>
    </citation>
    <scope>NUCLEOTIDE SEQUENCE [LARGE SCALE GENOMIC DNA]</scope>
    <source>
        <tissue evidence="1">Blood</tissue>
    </source>
</reference>
<protein>
    <submittedName>
        <fullName evidence="1">Uncharacterized protein</fullName>
    </submittedName>
</protein>
<dbReference type="Proteomes" id="UP000465112">
    <property type="component" value="Chromosome 1"/>
</dbReference>
<dbReference type="EMBL" id="VHII01000001">
    <property type="protein sequence ID" value="KAF1394623.1"/>
    <property type="molecule type" value="Genomic_DNA"/>
</dbReference>
<sequence length="135" mass="15678">MRSLHKTTTNFELASYTLIMALFKEKLDRAARQACLVLSGNDCKDLQRTCLQHEITKKIADSKKTSVLQRQFFCYFILLCPALVAPDCCGLQKRRELSFLPEHVHSISSLSRTFWDRLVGLLWTKYTRRYASKSK</sequence>
<keyword evidence="2" id="KW-1185">Reference proteome</keyword>
<evidence type="ECO:0000313" key="2">
    <source>
        <dbReference type="Proteomes" id="UP000465112"/>
    </source>
</evidence>
<organism evidence="1 2">
    <name type="scientific">Perca fluviatilis</name>
    <name type="common">European perch</name>
    <dbReference type="NCBI Taxonomy" id="8168"/>
    <lineage>
        <taxon>Eukaryota</taxon>
        <taxon>Metazoa</taxon>
        <taxon>Chordata</taxon>
        <taxon>Craniata</taxon>
        <taxon>Vertebrata</taxon>
        <taxon>Euteleostomi</taxon>
        <taxon>Actinopterygii</taxon>
        <taxon>Neopterygii</taxon>
        <taxon>Teleostei</taxon>
        <taxon>Neoteleostei</taxon>
        <taxon>Acanthomorphata</taxon>
        <taxon>Eupercaria</taxon>
        <taxon>Perciformes</taxon>
        <taxon>Percoidei</taxon>
        <taxon>Percidae</taxon>
        <taxon>Percinae</taxon>
        <taxon>Perca</taxon>
    </lineage>
</organism>
<evidence type="ECO:0000313" key="1">
    <source>
        <dbReference type="EMBL" id="KAF1394623.1"/>
    </source>
</evidence>
<dbReference type="AlphaFoldDB" id="A0A6A5FQQ1"/>
<accession>A0A6A5FQQ1</accession>
<name>A0A6A5FQQ1_PERFL</name>
<gene>
    <name evidence="1" type="ORF">PFLUV_G00002980</name>
</gene>
<proteinExistence type="predicted"/>